<dbReference type="GO" id="GO:0017006">
    <property type="term" value="P:protein-tetrapyrrole linkage"/>
    <property type="evidence" value="ECO:0007669"/>
    <property type="project" value="UniProtKB-UniRule"/>
</dbReference>
<gene>
    <name evidence="3" type="primary">cpcS</name>
    <name evidence="4" type="ORF">MiSe_65540</name>
</gene>
<organism evidence="4 5">
    <name type="scientific">Microseira wollei NIES-4236</name>
    <dbReference type="NCBI Taxonomy" id="2530354"/>
    <lineage>
        <taxon>Bacteria</taxon>
        <taxon>Bacillati</taxon>
        <taxon>Cyanobacteriota</taxon>
        <taxon>Cyanophyceae</taxon>
        <taxon>Oscillatoriophycideae</taxon>
        <taxon>Aerosakkonematales</taxon>
        <taxon>Aerosakkonemataceae</taxon>
        <taxon>Microseira</taxon>
    </lineage>
</organism>
<dbReference type="InterPro" id="IPR018536">
    <property type="entry name" value="CpcS/CpeS"/>
</dbReference>
<reference evidence="4" key="1">
    <citation type="submission" date="2019-10" db="EMBL/GenBank/DDBJ databases">
        <title>Draft genome sequece of Microseira wollei NIES-4236.</title>
        <authorList>
            <person name="Yamaguchi H."/>
            <person name="Suzuki S."/>
            <person name="Kawachi M."/>
        </authorList>
    </citation>
    <scope>NUCLEOTIDE SEQUENCE</scope>
    <source>
        <strain evidence="4">NIES-4236</strain>
    </source>
</reference>
<dbReference type="CDD" id="cd19433">
    <property type="entry name" value="lipocalin_CpcS-CpeS"/>
    <property type="match status" value="1"/>
</dbReference>
<name>A0AAV3XNH0_9CYAN</name>
<keyword evidence="2 3" id="KW-0456">Lyase</keyword>
<dbReference type="EMBL" id="BLAY01000132">
    <property type="protein sequence ID" value="GET41740.1"/>
    <property type="molecule type" value="Genomic_DNA"/>
</dbReference>
<evidence type="ECO:0000256" key="3">
    <source>
        <dbReference type="HAMAP-Rule" id="MF_01459"/>
    </source>
</evidence>
<dbReference type="InterPro" id="IPR012674">
    <property type="entry name" value="Calycin"/>
</dbReference>
<dbReference type="HAMAP" id="MF_01459">
    <property type="entry name" value="Chrphore_lyase_CpxS"/>
    <property type="match status" value="1"/>
</dbReference>
<proteinExistence type="inferred from homology"/>
<comment type="caution">
    <text evidence="4">The sequence shown here is derived from an EMBL/GenBank/DDBJ whole genome shotgun (WGS) entry which is preliminary data.</text>
</comment>
<evidence type="ECO:0000256" key="2">
    <source>
        <dbReference type="ARBA" id="ARBA00023239"/>
    </source>
</evidence>
<evidence type="ECO:0000313" key="5">
    <source>
        <dbReference type="Proteomes" id="UP001050975"/>
    </source>
</evidence>
<dbReference type="Gene3D" id="2.40.128.20">
    <property type="match status" value="1"/>
</dbReference>
<dbReference type="RefSeq" id="WP_226588304.1">
    <property type="nucleotide sequence ID" value="NZ_BLAY01000132.1"/>
</dbReference>
<sequence length="196" mass="22575">MPPIFPMTMMDFFRKSEGTWFTQRSVHHFDLSADQSGESNLIVQVVEREDPRVSTICQQQGIDPALAMGGASFMWQENQDNREPDPDRAAVLVDVPDDTSLLSGKLIRDRGYIERMPVISRYWFGKDGILTIDTEYDNNQGQERCWFLTDDFRVRVSTVRTMDGVYLMTYCSERRCVSEATLEQMIQRNLARAAAQ</sequence>
<evidence type="ECO:0000256" key="1">
    <source>
        <dbReference type="ARBA" id="ARBA00010681"/>
    </source>
</evidence>
<evidence type="ECO:0000313" key="4">
    <source>
        <dbReference type="EMBL" id="GET41740.1"/>
    </source>
</evidence>
<comment type="similarity">
    <text evidence="1 3">Belongs to the CpcS/CpeS biliprotein lyase family.</text>
</comment>
<dbReference type="EC" id="4.-.-.-" evidence="3"/>
<dbReference type="Proteomes" id="UP001050975">
    <property type="component" value="Unassembled WGS sequence"/>
</dbReference>
<dbReference type="GO" id="GO:0016829">
    <property type="term" value="F:lyase activity"/>
    <property type="evidence" value="ECO:0007669"/>
    <property type="project" value="UniProtKB-KW"/>
</dbReference>
<protein>
    <recommendedName>
        <fullName evidence="3">Chromophore lyase CpcS/CpeS</fullName>
        <ecNumber evidence="3">4.-.-.-</ecNumber>
    </recommendedName>
</protein>
<accession>A0AAV3XNH0</accession>
<comment type="function">
    <text evidence="3">Covalently attaches a chromophore to Cys residue(s) of phycobiliproteins.</text>
</comment>
<dbReference type="AlphaFoldDB" id="A0AAV3XNH0"/>
<keyword evidence="5" id="KW-1185">Reference proteome</keyword>
<dbReference type="Pfam" id="PF09367">
    <property type="entry name" value="CpeS"/>
    <property type="match status" value="1"/>
</dbReference>